<dbReference type="Proteomes" id="UP000006319">
    <property type="component" value="Chromosome 2"/>
</dbReference>
<feature type="region of interest" description="Disordered" evidence="1">
    <location>
        <begin position="1"/>
        <end position="21"/>
    </location>
</feature>
<name>K6V6F6_PLACD</name>
<reference evidence="2 3" key="1">
    <citation type="journal article" date="2012" name="Nat. Genet.">
        <title>Plasmodium cynomolgi genome sequences provide insight into Plasmodium vivax and the monkey malaria clade.</title>
        <authorList>
            <person name="Tachibana S."/>
            <person name="Sullivan S.A."/>
            <person name="Kawai S."/>
            <person name="Nakamura S."/>
            <person name="Kim H.R."/>
            <person name="Goto N."/>
            <person name="Arisue N."/>
            <person name="Palacpac N.M.Q."/>
            <person name="Honma H."/>
            <person name="Yagi M."/>
            <person name="Tougan T."/>
            <person name="Katakai Y."/>
            <person name="Kaneko O."/>
            <person name="Mita T."/>
            <person name="Kita K."/>
            <person name="Yasutomi Y."/>
            <person name="Sutton P.L."/>
            <person name="Shakhbatyan R."/>
            <person name="Horii T."/>
            <person name="Yasunaga T."/>
            <person name="Barnwell J.W."/>
            <person name="Escalante A.A."/>
            <person name="Carlton J.M."/>
            <person name="Tanabe K."/>
        </authorList>
    </citation>
    <scope>NUCLEOTIDE SEQUENCE [LARGE SCALE GENOMIC DNA]</scope>
    <source>
        <strain evidence="2 3">B</strain>
    </source>
</reference>
<dbReference type="RefSeq" id="XP_004220654.1">
    <property type="nucleotide sequence ID" value="XM_004220606.1"/>
</dbReference>
<evidence type="ECO:0000313" key="2">
    <source>
        <dbReference type="EMBL" id="GAB64687.1"/>
    </source>
</evidence>
<dbReference type="GeneID" id="14691012"/>
<evidence type="ECO:0000313" key="3">
    <source>
        <dbReference type="Proteomes" id="UP000006319"/>
    </source>
</evidence>
<organism evidence="2 3">
    <name type="scientific">Plasmodium cynomolgi (strain B)</name>
    <dbReference type="NCBI Taxonomy" id="1120755"/>
    <lineage>
        <taxon>Eukaryota</taxon>
        <taxon>Sar</taxon>
        <taxon>Alveolata</taxon>
        <taxon>Apicomplexa</taxon>
        <taxon>Aconoidasida</taxon>
        <taxon>Haemosporida</taxon>
        <taxon>Plasmodiidae</taxon>
        <taxon>Plasmodium</taxon>
        <taxon>Plasmodium (Plasmodium)</taxon>
    </lineage>
</organism>
<keyword evidence="3" id="KW-1185">Reference proteome</keyword>
<dbReference type="AlphaFoldDB" id="K6V6F6"/>
<dbReference type="EMBL" id="DF157094">
    <property type="protein sequence ID" value="GAB64687.1"/>
    <property type="molecule type" value="Genomic_DNA"/>
</dbReference>
<dbReference type="VEuPathDB" id="PlasmoDB:PCYB_022570"/>
<dbReference type="KEGG" id="pcy:PCYB_022570"/>
<accession>K6V6F6</accession>
<gene>
    <name evidence="2" type="ORF">PCYB_022570</name>
</gene>
<sequence length="68" mass="7541">MEHRRCVVSKTATNDDSESEIKSSTDVFPSVIERIMGSSPKHKVNIVKFFNKVSVCVLALCILNCPSN</sequence>
<protein>
    <submittedName>
        <fullName evidence="2">Uncharacterized protein</fullName>
    </submittedName>
</protein>
<evidence type="ECO:0000256" key="1">
    <source>
        <dbReference type="SAM" id="MobiDB-lite"/>
    </source>
</evidence>
<feature type="non-terminal residue" evidence="2">
    <location>
        <position position="68"/>
    </location>
</feature>
<proteinExistence type="predicted"/>